<dbReference type="RefSeq" id="WP_182999530.1">
    <property type="nucleotide sequence ID" value="NZ_JABEQJ010000049.1"/>
</dbReference>
<comment type="caution">
    <text evidence="1">The sequence shown here is derived from an EMBL/GenBank/DDBJ whole genome shotgun (WGS) entry which is preliminary data.</text>
</comment>
<accession>A0A7W4IH27</accession>
<dbReference type="EMBL" id="JABEQJ010000049">
    <property type="protein sequence ID" value="MBB2162713.1"/>
    <property type="molecule type" value="Genomic_DNA"/>
</dbReference>
<organism evidence="1 2">
    <name type="scientific">Gluconacetobacter sacchari</name>
    <dbReference type="NCBI Taxonomy" id="92759"/>
    <lineage>
        <taxon>Bacteria</taxon>
        <taxon>Pseudomonadati</taxon>
        <taxon>Pseudomonadota</taxon>
        <taxon>Alphaproteobacteria</taxon>
        <taxon>Acetobacterales</taxon>
        <taxon>Acetobacteraceae</taxon>
        <taxon>Gluconacetobacter</taxon>
    </lineage>
</organism>
<name>A0A7W4IH27_9PROT</name>
<dbReference type="AlphaFoldDB" id="A0A7W4IH27"/>
<evidence type="ECO:0000313" key="1">
    <source>
        <dbReference type="EMBL" id="MBB2162713.1"/>
    </source>
</evidence>
<proteinExistence type="predicted"/>
<sequence length="73" mass="8095">MYALARIPDFQGLIHTANLADLPIFKLDDAALKADDIQGIVKEKAVKNIESFDVIYEAIASKIEMLSSNDCRI</sequence>
<protein>
    <submittedName>
        <fullName evidence="1">Uncharacterized protein</fullName>
    </submittedName>
</protein>
<evidence type="ECO:0000313" key="2">
    <source>
        <dbReference type="Proteomes" id="UP000589085"/>
    </source>
</evidence>
<reference evidence="1 2" key="1">
    <citation type="submission" date="2020-04" db="EMBL/GenBank/DDBJ databases">
        <title>Description of novel Gluconacetobacter.</title>
        <authorList>
            <person name="Sombolestani A."/>
        </authorList>
    </citation>
    <scope>NUCLEOTIDE SEQUENCE [LARGE SCALE GENOMIC DNA]</scope>
    <source>
        <strain evidence="1 2">LMG 19747</strain>
    </source>
</reference>
<gene>
    <name evidence="1" type="ORF">HLH48_21635</name>
</gene>
<dbReference type="Proteomes" id="UP000589085">
    <property type="component" value="Unassembled WGS sequence"/>
</dbReference>